<dbReference type="Proteomes" id="UP001316189">
    <property type="component" value="Chromosome"/>
</dbReference>
<sequence>MPTLTTPEATLDELYTMLDGATEPTPATGAAHVEDFESFYWFTLRVPGHFYPGEFAPK</sequence>
<accession>A0ABY5KZ41</accession>
<gene>
    <name evidence="1" type="ORF">NP064_02365</name>
</gene>
<evidence type="ECO:0000313" key="1">
    <source>
        <dbReference type="EMBL" id="UUI75782.1"/>
    </source>
</evidence>
<protein>
    <submittedName>
        <fullName evidence="1">Uncharacterized protein</fullName>
    </submittedName>
</protein>
<dbReference type="EMBL" id="CP101988">
    <property type="protein sequence ID" value="UUI75782.1"/>
    <property type="molecule type" value="Genomic_DNA"/>
</dbReference>
<reference evidence="1 2" key="1">
    <citation type="submission" date="2022-07" db="EMBL/GenBank/DDBJ databases">
        <title>Novel species in genus cellulomonas.</title>
        <authorList>
            <person name="Ye L."/>
        </authorList>
    </citation>
    <scope>NUCLEOTIDE SEQUENCE [LARGE SCALE GENOMIC DNA]</scope>
    <source>
        <strain evidence="2">zg-Y338</strain>
    </source>
</reference>
<evidence type="ECO:0000313" key="2">
    <source>
        <dbReference type="Proteomes" id="UP001316189"/>
    </source>
</evidence>
<proteinExistence type="predicted"/>
<organism evidence="1 2">
    <name type="scientific">Cellulomonas chengniuliangii</name>
    <dbReference type="NCBI Taxonomy" id="2968084"/>
    <lineage>
        <taxon>Bacteria</taxon>
        <taxon>Bacillati</taxon>
        <taxon>Actinomycetota</taxon>
        <taxon>Actinomycetes</taxon>
        <taxon>Micrococcales</taxon>
        <taxon>Cellulomonadaceae</taxon>
        <taxon>Cellulomonas</taxon>
    </lineage>
</organism>
<name>A0ABY5KZ41_9CELL</name>
<dbReference type="RefSeq" id="WP_227568118.1">
    <property type="nucleotide sequence ID" value="NZ_CP101988.1"/>
</dbReference>
<keyword evidence="2" id="KW-1185">Reference proteome</keyword>